<name>A0A7V2B254_RHOMR</name>
<reference evidence="2" key="1">
    <citation type="journal article" date="2020" name="mSystems">
        <title>Genome- and Community-Level Interaction Insights into Carbon Utilization and Element Cycling Functions of Hydrothermarchaeota in Hydrothermal Sediment.</title>
        <authorList>
            <person name="Zhou Z."/>
            <person name="Liu Y."/>
            <person name="Xu W."/>
            <person name="Pan J."/>
            <person name="Luo Z.H."/>
            <person name="Li M."/>
        </authorList>
    </citation>
    <scope>NUCLEOTIDE SEQUENCE [LARGE SCALE GENOMIC DNA]</scope>
    <source>
        <strain evidence="2">SpSt-143</strain>
    </source>
</reference>
<comment type="caution">
    <text evidence="2">The sequence shown here is derived from an EMBL/GenBank/DDBJ whole genome shotgun (WGS) entry which is preliminary data.</text>
</comment>
<evidence type="ECO:0000313" key="2">
    <source>
        <dbReference type="EMBL" id="HER96915.1"/>
    </source>
</evidence>
<evidence type="ECO:0008006" key="3">
    <source>
        <dbReference type="Google" id="ProtNLM"/>
    </source>
</evidence>
<protein>
    <recommendedName>
        <fullName evidence="3">Outer membrane protein beta-barrel domain-containing protein</fullName>
    </recommendedName>
</protein>
<proteinExistence type="predicted"/>
<sequence>MSLQAIGVLSLALLCSGCLSLAAFQGPDVLPQGKTEVGVGITGAGALGDDEGGGVGLIELYGRYGVSPRFEIGARTTGFLAAEGIVLGAVMMEGKYQFVTRSPQVAVGMGISYYGLELENERFSTVGLYPSLWVGSPRLYTGARMLIVTMGSTGSDEVGTGSLAGVTVGGVIGNRMRLRPELTLYKPLYEGGNGWLWVVGLGMALRLGGQ</sequence>
<evidence type="ECO:0000256" key="1">
    <source>
        <dbReference type="SAM" id="SignalP"/>
    </source>
</evidence>
<dbReference type="EMBL" id="DSGB01000006">
    <property type="protein sequence ID" value="HER96915.1"/>
    <property type="molecule type" value="Genomic_DNA"/>
</dbReference>
<organism evidence="2">
    <name type="scientific">Rhodothermus marinus</name>
    <name type="common">Rhodothermus obamensis</name>
    <dbReference type="NCBI Taxonomy" id="29549"/>
    <lineage>
        <taxon>Bacteria</taxon>
        <taxon>Pseudomonadati</taxon>
        <taxon>Rhodothermota</taxon>
        <taxon>Rhodothermia</taxon>
        <taxon>Rhodothermales</taxon>
        <taxon>Rhodothermaceae</taxon>
        <taxon>Rhodothermus</taxon>
    </lineage>
</organism>
<dbReference type="AlphaFoldDB" id="A0A7V2B254"/>
<gene>
    <name evidence="2" type="ORF">ENO59_10475</name>
</gene>
<feature type="chain" id="PRO_5030588998" description="Outer membrane protein beta-barrel domain-containing protein" evidence="1">
    <location>
        <begin position="23"/>
        <end position="210"/>
    </location>
</feature>
<keyword evidence="1" id="KW-0732">Signal</keyword>
<accession>A0A7V2B254</accession>
<feature type="signal peptide" evidence="1">
    <location>
        <begin position="1"/>
        <end position="22"/>
    </location>
</feature>